<reference evidence="15" key="2">
    <citation type="submission" date="2014-07" db="EMBL/GenBank/DDBJ databases">
        <authorList>
            <person name="Hull J."/>
        </authorList>
    </citation>
    <scope>NUCLEOTIDE SEQUENCE</scope>
</reference>
<gene>
    <name evidence="15" type="primary">CYP4C21_6</name>
    <name evidence="15" type="ORF">CM83_30405</name>
</gene>
<proteinExistence type="inferred from homology"/>
<keyword evidence="6 13" id="KW-0479">Metal-binding</keyword>
<sequence>MLDSVKHLAVDMLLESVYGVPGNQFRSNAMDFPVVSARAIELVFLQMMKVEYRVSWLFNILAGGRESKLVKQKLHVMTEYIVNCRYEEFEKTGIYPGDPHFVPANYTDAILQYAKTQNWSNDDLDVLLDVLVAGADTPAMLISAMCLYLAMYPEYQEKAYQEQMEVMGDSLEAPNMGDLAKMTYLNMILSETLRIAGPPAYLRVLSSEIQTGGYTFPEGSCVLFVLRDLSKNPKYWERPDEFYPDHFLPELVEKRPKGVFLPFSTGARSCAGKNYAEMSCRIGFSMLLRQFKFTTHLKYNELTYKYMLLTESAKGYPVEAIRRSIKT</sequence>
<keyword evidence="9 14" id="KW-0560">Oxidoreductase</keyword>
<keyword evidence="8" id="KW-0492">Microsome</keyword>
<protein>
    <submittedName>
        <fullName evidence="15">Cytochrome P450 4c21</fullName>
    </submittedName>
</protein>
<dbReference type="PRINTS" id="PR00463">
    <property type="entry name" value="EP450I"/>
</dbReference>
<dbReference type="InterPro" id="IPR050196">
    <property type="entry name" value="Cytochrome_P450_Monoox"/>
</dbReference>
<keyword evidence="7" id="KW-0256">Endoplasmic reticulum</keyword>
<dbReference type="SUPFAM" id="SSF48264">
    <property type="entry name" value="Cytochrome P450"/>
    <property type="match status" value="1"/>
</dbReference>
<evidence type="ECO:0000313" key="15">
    <source>
        <dbReference type="EMBL" id="JAG24542.1"/>
    </source>
</evidence>
<dbReference type="GO" id="GO:0004497">
    <property type="term" value="F:monooxygenase activity"/>
    <property type="evidence" value="ECO:0007669"/>
    <property type="project" value="UniProtKB-KW"/>
</dbReference>
<dbReference type="PANTHER" id="PTHR24291">
    <property type="entry name" value="CYTOCHROME P450 FAMILY 4"/>
    <property type="match status" value="1"/>
</dbReference>
<keyword evidence="10 13" id="KW-0408">Iron</keyword>
<keyword evidence="5 13" id="KW-0349">Heme</keyword>
<name>A0A0A9XUP5_LYGHE</name>
<feature type="binding site" description="axial binding residue" evidence="13">
    <location>
        <position position="270"/>
    </location>
    <ligand>
        <name>heme</name>
        <dbReference type="ChEBI" id="CHEBI:30413"/>
    </ligand>
    <ligandPart>
        <name>Fe</name>
        <dbReference type="ChEBI" id="CHEBI:18248"/>
    </ligandPart>
</feature>
<evidence type="ECO:0000256" key="12">
    <source>
        <dbReference type="ARBA" id="ARBA00023136"/>
    </source>
</evidence>
<dbReference type="GO" id="GO:0016705">
    <property type="term" value="F:oxidoreductase activity, acting on paired donors, with incorporation or reduction of molecular oxygen"/>
    <property type="evidence" value="ECO:0007669"/>
    <property type="project" value="InterPro"/>
</dbReference>
<dbReference type="GO" id="GO:0005506">
    <property type="term" value="F:iron ion binding"/>
    <property type="evidence" value="ECO:0007669"/>
    <property type="project" value="InterPro"/>
</dbReference>
<evidence type="ECO:0000256" key="7">
    <source>
        <dbReference type="ARBA" id="ARBA00022824"/>
    </source>
</evidence>
<evidence type="ECO:0000256" key="2">
    <source>
        <dbReference type="ARBA" id="ARBA00004174"/>
    </source>
</evidence>
<dbReference type="InterPro" id="IPR036396">
    <property type="entry name" value="Cyt_P450_sf"/>
</dbReference>
<keyword evidence="11 14" id="KW-0503">Monooxygenase</keyword>
<dbReference type="Pfam" id="PF00067">
    <property type="entry name" value="p450"/>
    <property type="match status" value="1"/>
</dbReference>
<accession>A0A0A9XUP5</accession>
<keyword evidence="12" id="KW-0472">Membrane</keyword>
<evidence type="ECO:0000256" key="10">
    <source>
        <dbReference type="ARBA" id="ARBA00023004"/>
    </source>
</evidence>
<reference evidence="15" key="1">
    <citation type="journal article" date="2014" name="PLoS ONE">
        <title>Transcriptome-Based Identification of ABC Transporters in the Western Tarnished Plant Bug Lygus hesperus.</title>
        <authorList>
            <person name="Hull J.J."/>
            <person name="Chaney K."/>
            <person name="Geib S.M."/>
            <person name="Fabrick J.A."/>
            <person name="Brent C.S."/>
            <person name="Walsh D."/>
            <person name="Lavine L.C."/>
        </authorList>
    </citation>
    <scope>NUCLEOTIDE SEQUENCE</scope>
</reference>
<dbReference type="EMBL" id="GBHO01019062">
    <property type="protein sequence ID" value="JAG24542.1"/>
    <property type="molecule type" value="Transcribed_RNA"/>
</dbReference>
<evidence type="ECO:0000256" key="5">
    <source>
        <dbReference type="ARBA" id="ARBA00022617"/>
    </source>
</evidence>
<comment type="subcellular location">
    <subcellularLocation>
        <location evidence="3">Endoplasmic reticulum membrane</location>
        <topology evidence="3">Peripheral membrane protein</topology>
    </subcellularLocation>
    <subcellularLocation>
        <location evidence="2">Microsome membrane</location>
        <topology evidence="2">Peripheral membrane protein</topology>
    </subcellularLocation>
</comment>
<evidence type="ECO:0000256" key="3">
    <source>
        <dbReference type="ARBA" id="ARBA00004406"/>
    </source>
</evidence>
<dbReference type="InterPro" id="IPR001128">
    <property type="entry name" value="Cyt_P450"/>
</dbReference>
<comment type="cofactor">
    <cofactor evidence="1 13">
        <name>heme</name>
        <dbReference type="ChEBI" id="CHEBI:30413"/>
    </cofactor>
</comment>
<evidence type="ECO:0000256" key="6">
    <source>
        <dbReference type="ARBA" id="ARBA00022723"/>
    </source>
</evidence>
<dbReference type="InterPro" id="IPR017972">
    <property type="entry name" value="Cyt_P450_CS"/>
</dbReference>
<dbReference type="InterPro" id="IPR002401">
    <property type="entry name" value="Cyt_P450_E_grp-I"/>
</dbReference>
<evidence type="ECO:0000256" key="9">
    <source>
        <dbReference type="ARBA" id="ARBA00023002"/>
    </source>
</evidence>
<dbReference type="PANTHER" id="PTHR24291:SF189">
    <property type="entry name" value="CYTOCHROME P450 4C3-RELATED"/>
    <property type="match status" value="1"/>
</dbReference>
<evidence type="ECO:0000256" key="13">
    <source>
        <dbReference type="PIRSR" id="PIRSR602401-1"/>
    </source>
</evidence>
<dbReference type="AlphaFoldDB" id="A0A0A9XUP5"/>
<dbReference type="PRINTS" id="PR00385">
    <property type="entry name" value="P450"/>
</dbReference>
<evidence type="ECO:0000256" key="1">
    <source>
        <dbReference type="ARBA" id="ARBA00001971"/>
    </source>
</evidence>
<dbReference type="PROSITE" id="PS00086">
    <property type="entry name" value="CYTOCHROME_P450"/>
    <property type="match status" value="1"/>
</dbReference>
<organism evidence="15">
    <name type="scientific">Lygus hesperus</name>
    <name type="common">Western plant bug</name>
    <dbReference type="NCBI Taxonomy" id="30085"/>
    <lineage>
        <taxon>Eukaryota</taxon>
        <taxon>Metazoa</taxon>
        <taxon>Ecdysozoa</taxon>
        <taxon>Arthropoda</taxon>
        <taxon>Hexapoda</taxon>
        <taxon>Insecta</taxon>
        <taxon>Pterygota</taxon>
        <taxon>Neoptera</taxon>
        <taxon>Paraneoptera</taxon>
        <taxon>Hemiptera</taxon>
        <taxon>Heteroptera</taxon>
        <taxon>Panheteroptera</taxon>
        <taxon>Cimicomorpha</taxon>
        <taxon>Miridae</taxon>
        <taxon>Mirini</taxon>
        <taxon>Lygus</taxon>
    </lineage>
</organism>
<evidence type="ECO:0000256" key="4">
    <source>
        <dbReference type="ARBA" id="ARBA00010617"/>
    </source>
</evidence>
<evidence type="ECO:0000256" key="11">
    <source>
        <dbReference type="ARBA" id="ARBA00023033"/>
    </source>
</evidence>
<dbReference type="GO" id="GO:0020037">
    <property type="term" value="F:heme binding"/>
    <property type="evidence" value="ECO:0007669"/>
    <property type="project" value="InterPro"/>
</dbReference>
<dbReference type="GO" id="GO:0005789">
    <property type="term" value="C:endoplasmic reticulum membrane"/>
    <property type="evidence" value="ECO:0007669"/>
    <property type="project" value="UniProtKB-SubCell"/>
</dbReference>
<dbReference type="Gene3D" id="1.10.630.10">
    <property type="entry name" value="Cytochrome P450"/>
    <property type="match status" value="1"/>
</dbReference>
<comment type="similarity">
    <text evidence="4 14">Belongs to the cytochrome P450 family.</text>
</comment>
<evidence type="ECO:0000256" key="14">
    <source>
        <dbReference type="RuleBase" id="RU000461"/>
    </source>
</evidence>
<evidence type="ECO:0000256" key="8">
    <source>
        <dbReference type="ARBA" id="ARBA00022848"/>
    </source>
</evidence>